<evidence type="ECO:0000313" key="2">
    <source>
        <dbReference type="Proteomes" id="UP001151760"/>
    </source>
</evidence>
<dbReference type="EMBL" id="BQNB010013482">
    <property type="protein sequence ID" value="GJT16540.1"/>
    <property type="molecule type" value="Genomic_DNA"/>
</dbReference>
<gene>
    <name evidence="1" type="ORF">Tco_0875246</name>
</gene>
<organism evidence="1 2">
    <name type="scientific">Tanacetum coccineum</name>
    <dbReference type="NCBI Taxonomy" id="301880"/>
    <lineage>
        <taxon>Eukaryota</taxon>
        <taxon>Viridiplantae</taxon>
        <taxon>Streptophyta</taxon>
        <taxon>Embryophyta</taxon>
        <taxon>Tracheophyta</taxon>
        <taxon>Spermatophyta</taxon>
        <taxon>Magnoliopsida</taxon>
        <taxon>eudicotyledons</taxon>
        <taxon>Gunneridae</taxon>
        <taxon>Pentapetalae</taxon>
        <taxon>asterids</taxon>
        <taxon>campanulids</taxon>
        <taxon>Asterales</taxon>
        <taxon>Asteraceae</taxon>
        <taxon>Asteroideae</taxon>
        <taxon>Anthemideae</taxon>
        <taxon>Anthemidinae</taxon>
        <taxon>Tanacetum</taxon>
    </lineage>
</organism>
<accession>A0ABQ5BNX2</accession>
<protein>
    <submittedName>
        <fullName evidence="1">Uncharacterized protein</fullName>
    </submittedName>
</protein>
<proteinExistence type="predicted"/>
<comment type="caution">
    <text evidence="1">The sequence shown here is derived from an EMBL/GenBank/DDBJ whole genome shotgun (WGS) entry which is preliminary data.</text>
</comment>
<keyword evidence="2" id="KW-1185">Reference proteome</keyword>
<reference evidence="1" key="1">
    <citation type="journal article" date="2022" name="Int. J. Mol. Sci.">
        <title>Draft Genome of Tanacetum Coccineum: Genomic Comparison of Closely Related Tanacetum-Family Plants.</title>
        <authorList>
            <person name="Yamashiro T."/>
            <person name="Shiraishi A."/>
            <person name="Nakayama K."/>
            <person name="Satake H."/>
        </authorList>
    </citation>
    <scope>NUCLEOTIDE SEQUENCE</scope>
</reference>
<evidence type="ECO:0000313" key="1">
    <source>
        <dbReference type="EMBL" id="GJT16540.1"/>
    </source>
</evidence>
<dbReference type="Proteomes" id="UP001151760">
    <property type="component" value="Unassembled WGS sequence"/>
</dbReference>
<sequence length="177" mass="20239">MVYVVDGVLVRGVDIILEVDFVRFATQKPEIHSFMIQSRILSIILLIFLTNHHSTMSRHTRASYVGTILIMVMIVHHDSRLSMSRNRATIKTLKITKEKELRQQEQAANLSTHTLEPSQRFNSIYYDDDDDEESTIPLNEIISRLPPSIAITSVLPAMEPEDTLNMGDEYLSTIPEK</sequence>
<name>A0ABQ5BNX2_9ASTR</name>
<reference evidence="1" key="2">
    <citation type="submission" date="2022-01" db="EMBL/GenBank/DDBJ databases">
        <authorList>
            <person name="Yamashiro T."/>
            <person name="Shiraishi A."/>
            <person name="Satake H."/>
            <person name="Nakayama K."/>
        </authorList>
    </citation>
    <scope>NUCLEOTIDE SEQUENCE</scope>
</reference>